<sequence length="185" mass="21110">MKKLIIMLIVLFGFNSAYSQSSSRFKAEFLARINATRQKGCNCGNKYFPPAPPLTWNDDLEDAAIAHAKDMARQSYFSHTSKDGRSMEDRIVSAGYKFKGYKSFAIGENIAQGQLSIPEVMDGWFKSEGHCQNLMNPDFKEIGVAEYKNYWVQDFGGRTEFSAQQQKLIKSGKYRLIQEKPVERH</sequence>
<evidence type="ECO:0000256" key="1">
    <source>
        <dbReference type="SAM" id="SignalP"/>
    </source>
</evidence>
<dbReference type="Gene3D" id="3.40.33.10">
    <property type="entry name" value="CAP"/>
    <property type="match status" value="1"/>
</dbReference>
<dbReference type="Pfam" id="PF00188">
    <property type="entry name" value="CAP"/>
    <property type="match status" value="1"/>
</dbReference>
<dbReference type="RefSeq" id="WP_109607789.1">
    <property type="nucleotide sequence ID" value="NZ_QGHA01000003.1"/>
</dbReference>
<dbReference type="CDD" id="cd05379">
    <property type="entry name" value="CAP_bacterial"/>
    <property type="match status" value="1"/>
</dbReference>
<feature type="domain" description="SCP" evidence="2">
    <location>
        <begin position="51"/>
        <end position="155"/>
    </location>
</feature>
<accession>A0A316HAS3</accession>
<protein>
    <submittedName>
        <fullName evidence="3">Cysteine-rich secretory protein family protein</fullName>
    </submittedName>
</protein>
<proteinExistence type="predicted"/>
<feature type="signal peptide" evidence="1">
    <location>
        <begin position="1"/>
        <end position="19"/>
    </location>
</feature>
<dbReference type="AlphaFoldDB" id="A0A316HAS3"/>
<dbReference type="InterPro" id="IPR014044">
    <property type="entry name" value="CAP_dom"/>
</dbReference>
<dbReference type="InterPro" id="IPR035940">
    <property type="entry name" value="CAP_sf"/>
</dbReference>
<dbReference type="EMBL" id="QGHA01000003">
    <property type="protein sequence ID" value="PWK78214.1"/>
    <property type="molecule type" value="Genomic_DNA"/>
</dbReference>
<keyword evidence="4" id="KW-1185">Reference proteome</keyword>
<evidence type="ECO:0000259" key="2">
    <source>
        <dbReference type="Pfam" id="PF00188"/>
    </source>
</evidence>
<dbReference type="SUPFAM" id="SSF55797">
    <property type="entry name" value="PR-1-like"/>
    <property type="match status" value="1"/>
</dbReference>
<evidence type="ECO:0000313" key="4">
    <source>
        <dbReference type="Proteomes" id="UP000245678"/>
    </source>
</evidence>
<name>A0A316HAS3_9SPHI</name>
<keyword evidence="1" id="KW-0732">Signal</keyword>
<feature type="chain" id="PRO_5016399048" evidence="1">
    <location>
        <begin position="20"/>
        <end position="185"/>
    </location>
</feature>
<dbReference type="PANTHER" id="PTHR31157">
    <property type="entry name" value="SCP DOMAIN-CONTAINING PROTEIN"/>
    <property type="match status" value="1"/>
</dbReference>
<reference evidence="3 4" key="1">
    <citation type="submission" date="2018-05" db="EMBL/GenBank/DDBJ databases">
        <title>Genomic Encyclopedia of Archaeal and Bacterial Type Strains, Phase II (KMG-II): from individual species to whole genera.</title>
        <authorList>
            <person name="Goeker M."/>
        </authorList>
    </citation>
    <scope>NUCLEOTIDE SEQUENCE [LARGE SCALE GENOMIC DNA]</scope>
    <source>
        <strain evidence="3 4">DSM 19975</strain>
    </source>
</reference>
<dbReference type="Proteomes" id="UP000245678">
    <property type="component" value="Unassembled WGS sequence"/>
</dbReference>
<evidence type="ECO:0000313" key="3">
    <source>
        <dbReference type="EMBL" id="PWK78214.1"/>
    </source>
</evidence>
<comment type="caution">
    <text evidence="3">The sequence shown here is derived from an EMBL/GenBank/DDBJ whole genome shotgun (WGS) entry which is preliminary data.</text>
</comment>
<gene>
    <name evidence="3" type="ORF">LX99_02054</name>
</gene>
<dbReference type="PANTHER" id="PTHR31157:SF1">
    <property type="entry name" value="SCP DOMAIN-CONTAINING PROTEIN"/>
    <property type="match status" value="1"/>
</dbReference>
<organism evidence="3 4">
    <name type="scientific">Mucilaginibacter oryzae</name>
    <dbReference type="NCBI Taxonomy" id="468058"/>
    <lineage>
        <taxon>Bacteria</taxon>
        <taxon>Pseudomonadati</taxon>
        <taxon>Bacteroidota</taxon>
        <taxon>Sphingobacteriia</taxon>
        <taxon>Sphingobacteriales</taxon>
        <taxon>Sphingobacteriaceae</taxon>
        <taxon>Mucilaginibacter</taxon>
    </lineage>
</organism>